<comment type="caution">
    <text evidence="2">The sequence shown here is derived from an EMBL/GenBank/DDBJ whole genome shotgun (WGS) entry which is preliminary data.</text>
</comment>
<gene>
    <name evidence="2" type="ORF">JCM21714_1417</name>
</gene>
<evidence type="ECO:0000256" key="1">
    <source>
        <dbReference type="SAM" id="Phobius"/>
    </source>
</evidence>
<feature type="transmembrane region" description="Helical" evidence="1">
    <location>
        <begin position="91"/>
        <end position="111"/>
    </location>
</feature>
<accession>W4VI55</accession>
<dbReference type="Proteomes" id="UP000019102">
    <property type="component" value="Unassembled WGS sequence"/>
</dbReference>
<dbReference type="OrthoDB" id="9971183at2"/>
<organism evidence="2 3">
    <name type="scientific">Gracilibacillus boraciitolerans JCM 21714</name>
    <dbReference type="NCBI Taxonomy" id="1298598"/>
    <lineage>
        <taxon>Bacteria</taxon>
        <taxon>Bacillati</taxon>
        <taxon>Bacillota</taxon>
        <taxon>Bacilli</taxon>
        <taxon>Bacillales</taxon>
        <taxon>Bacillaceae</taxon>
        <taxon>Gracilibacillus</taxon>
    </lineage>
</organism>
<keyword evidence="1" id="KW-0812">Transmembrane</keyword>
<protein>
    <recommendedName>
        <fullName evidence="4">Yip1 domain-containing protein</fullName>
    </recommendedName>
</protein>
<feature type="transmembrane region" description="Helical" evidence="1">
    <location>
        <begin position="162"/>
        <end position="183"/>
    </location>
</feature>
<feature type="transmembrane region" description="Helical" evidence="1">
    <location>
        <begin position="47"/>
        <end position="79"/>
    </location>
</feature>
<sequence length="187" mass="21308">MKYKSRWIILSLAVITLFNLFFQYSVYQKTLNLFWSTSDDKEYLHSTINSMIFVFQGFSIFASLIAILIGSLVISFIGFLLDIKKTRKDYLFVYTLTSLFVSFKVVLTGAINLSGLTTDTNDIVILGNQSVLSQVLDPFLWLGVVLFFLLGIKTLSSSKNKVFILTLVYLSLKSINILSSYFLHYIV</sequence>
<feature type="transmembrane region" description="Helical" evidence="1">
    <location>
        <begin position="7"/>
        <end position="27"/>
    </location>
</feature>
<evidence type="ECO:0000313" key="2">
    <source>
        <dbReference type="EMBL" id="GAE92419.1"/>
    </source>
</evidence>
<evidence type="ECO:0008006" key="4">
    <source>
        <dbReference type="Google" id="ProtNLM"/>
    </source>
</evidence>
<reference evidence="2 3" key="1">
    <citation type="journal article" date="2014" name="Genome Announc.">
        <title>Draft Genome Sequence of the Boron-Tolerant and Moderately Halotolerant Bacterium Gracilibacillus boraciitolerans JCM 21714T.</title>
        <authorList>
            <person name="Ahmed I."/>
            <person name="Oshima K."/>
            <person name="Suda W."/>
            <person name="Kitamura K."/>
            <person name="Iida T."/>
            <person name="Ohmori Y."/>
            <person name="Fujiwara T."/>
            <person name="Hattori M."/>
            <person name="Ohkuma M."/>
        </authorList>
    </citation>
    <scope>NUCLEOTIDE SEQUENCE [LARGE SCALE GENOMIC DNA]</scope>
    <source>
        <strain evidence="2 3">JCM 21714</strain>
    </source>
</reference>
<name>W4VI55_9BACI</name>
<feature type="transmembrane region" description="Helical" evidence="1">
    <location>
        <begin position="131"/>
        <end position="150"/>
    </location>
</feature>
<evidence type="ECO:0000313" key="3">
    <source>
        <dbReference type="Proteomes" id="UP000019102"/>
    </source>
</evidence>
<dbReference type="RefSeq" id="WP_035722387.1">
    <property type="nucleotide sequence ID" value="NZ_BAVS01000004.1"/>
</dbReference>
<keyword evidence="1" id="KW-1133">Transmembrane helix</keyword>
<dbReference type="STRING" id="1298598.JCM21714_1417"/>
<keyword evidence="3" id="KW-1185">Reference proteome</keyword>
<keyword evidence="1" id="KW-0472">Membrane</keyword>
<dbReference type="AlphaFoldDB" id="W4VI55"/>
<proteinExistence type="predicted"/>
<dbReference type="EMBL" id="BAVS01000004">
    <property type="protein sequence ID" value="GAE92419.1"/>
    <property type="molecule type" value="Genomic_DNA"/>
</dbReference>